<dbReference type="Proteomes" id="UP001523369">
    <property type="component" value="Unassembled WGS sequence"/>
</dbReference>
<reference evidence="2 3" key="1">
    <citation type="submission" date="2022-06" db="EMBL/GenBank/DDBJ databases">
        <title>New Species of the Genus Actinoplanes, ActinopZanes ferrugineus.</title>
        <authorList>
            <person name="Ding P."/>
        </authorList>
    </citation>
    <scope>NUCLEOTIDE SEQUENCE [LARGE SCALE GENOMIC DNA]</scope>
    <source>
        <strain evidence="2 3">TRM88003</strain>
    </source>
</reference>
<comment type="caution">
    <text evidence="2">The sequence shown here is derived from an EMBL/GenBank/DDBJ whole genome shotgun (WGS) entry which is preliminary data.</text>
</comment>
<evidence type="ECO:0000259" key="1">
    <source>
        <dbReference type="Pfam" id="PF13360"/>
    </source>
</evidence>
<gene>
    <name evidence="2" type="ORF">M1L60_41345</name>
</gene>
<accession>A0ABT1E1N5</accession>
<dbReference type="SUPFAM" id="SSF50998">
    <property type="entry name" value="Quinoprotein alcohol dehydrogenase-like"/>
    <property type="match status" value="1"/>
</dbReference>
<sequence>MPPPSAAPPTPGTALARIEGPGRVNVIANVQGRGFDIVSSFLRDFTYDESTLQVYDADGTPLGGLTAGSFSGECGADDVIVDGKRLILTVLIKTVPAAGLTEETHALQLDAWDAQTGAQVWSTTVIKPSPEDLSCQAYDGNLQALSTTFDGKWGVLLWPQPQKLLRLAVDLATGRLYPRADLLGTIGNYVAVGTDKTVYAGESNTVRMTVPGSWKTLGTFRSSGVTTGAIDLPQTGTMAWTGHAFAGDSGEKTVSTPSGEIIVSVVGNGPHSVPYSVSAFQLPSAKPLWRLKTPKYFNDNVQSINDKIVLIVRAPNGGGKSVEYMAVDVTTGKKVWSLKVPELSTCLLTSSNVLVRTKDQFVTLDAATGKQLSYTGDADSCRPIVGAGLTGVGRTDDEVVQMLSP</sequence>
<evidence type="ECO:0000313" key="2">
    <source>
        <dbReference type="EMBL" id="MCO8277044.1"/>
    </source>
</evidence>
<name>A0ABT1E1N5_9ACTN</name>
<dbReference type="InterPro" id="IPR002372">
    <property type="entry name" value="PQQ_rpt_dom"/>
</dbReference>
<dbReference type="RefSeq" id="WP_253243064.1">
    <property type="nucleotide sequence ID" value="NZ_JAMYJR010000053.1"/>
</dbReference>
<proteinExistence type="predicted"/>
<protein>
    <submittedName>
        <fullName evidence="2">PQQ-like beta-propeller repeat protein</fullName>
    </submittedName>
</protein>
<organism evidence="2 3">
    <name type="scientific">Paractinoplanes aksuensis</name>
    <dbReference type="NCBI Taxonomy" id="2939490"/>
    <lineage>
        <taxon>Bacteria</taxon>
        <taxon>Bacillati</taxon>
        <taxon>Actinomycetota</taxon>
        <taxon>Actinomycetes</taxon>
        <taxon>Micromonosporales</taxon>
        <taxon>Micromonosporaceae</taxon>
        <taxon>Paractinoplanes</taxon>
    </lineage>
</organism>
<feature type="domain" description="Pyrrolo-quinoline quinone repeat" evidence="1">
    <location>
        <begin position="276"/>
        <end position="372"/>
    </location>
</feature>
<dbReference type="Pfam" id="PF13360">
    <property type="entry name" value="PQQ_2"/>
    <property type="match status" value="1"/>
</dbReference>
<dbReference type="InterPro" id="IPR011047">
    <property type="entry name" value="Quinoprotein_ADH-like_sf"/>
</dbReference>
<dbReference type="EMBL" id="JAMYJR010000053">
    <property type="protein sequence ID" value="MCO8277044.1"/>
    <property type="molecule type" value="Genomic_DNA"/>
</dbReference>
<evidence type="ECO:0000313" key="3">
    <source>
        <dbReference type="Proteomes" id="UP001523369"/>
    </source>
</evidence>
<dbReference type="Gene3D" id="2.130.10.10">
    <property type="entry name" value="YVTN repeat-like/Quinoprotein amine dehydrogenase"/>
    <property type="match status" value="1"/>
</dbReference>
<keyword evidence="3" id="KW-1185">Reference proteome</keyword>
<dbReference type="InterPro" id="IPR015943">
    <property type="entry name" value="WD40/YVTN_repeat-like_dom_sf"/>
</dbReference>